<feature type="transmembrane region" description="Helical" evidence="6">
    <location>
        <begin position="12"/>
        <end position="32"/>
    </location>
</feature>
<proteinExistence type="inferred from homology"/>
<dbReference type="PANTHER" id="PTHR32322">
    <property type="entry name" value="INNER MEMBRANE TRANSPORTER"/>
    <property type="match status" value="1"/>
</dbReference>
<dbReference type="EMBL" id="JAUKPO010000001">
    <property type="protein sequence ID" value="MDO1444928.1"/>
    <property type="molecule type" value="Genomic_DNA"/>
</dbReference>
<evidence type="ECO:0000259" key="7">
    <source>
        <dbReference type="Pfam" id="PF00892"/>
    </source>
</evidence>
<evidence type="ECO:0000256" key="4">
    <source>
        <dbReference type="ARBA" id="ARBA00022989"/>
    </source>
</evidence>
<keyword evidence="9" id="KW-1185">Reference proteome</keyword>
<dbReference type="InterPro" id="IPR050638">
    <property type="entry name" value="AA-Vitamin_Transporters"/>
</dbReference>
<comment type="subcellular location">
    <subcellularLocation>
        <location evidence="1">Membrane</location>
        <topology evidence="1">Multi-pass membrane protein</topology>
    </subcellularLocation>
</comment>
<dbReference type="RefSeq" id="WP_302035729.1">
    <property type="nucleotide sequence ID" value="NZ_JAUKPO010000001.1"/>
</dbReference>
<keyword evidence="5 6" id="KW-0472">Membrane</keyword>
<gene>
    <name evidence="8" type="ORF">Q0590_01630</name>
</gene>
<dbReference type="InterPro" id="IPR037185">
    <property type="entry name" value="EmrE-like"/>
</dbReference>
<feature type="transmembrane region" description="Helical" evidence="6">
    <location>
        <begin position="276"/>
        <end position="293"/>
    </location>
</feature>
<feature type="transmembrane region" description="Helical" evidence="6">
    <location>
        <begin position="247"/>
        <end position="270"/>
    </location>
</feature>
<keyword evidence="3 6" id="KW-0812">Transmembrane</keyword>
<evidence type="ECO:0000256" key="3">
    <source>
        <dbReference type="ARBA" id="ARBA00022692"/>
    </source>
</evidence>
<dbReference type="InterPro" id="IPR000620">
    <property type="entry name" value="EamA_dom"/>
</dbReference>
<evidence type="ECO:0000256" key="5">
    <source>
        <dbReference type="ARBA" id="ARBA00023136"/>
    </source>
</evidence>
<feature type="transmembrane region" description="Helical" evidence="6">
    <location>
        <begin position="74"/>
        <end position="94"/>
    </location>
</feature>
<evidence type="ECO:0000256" key="2">
    <source>
        <dbReference type="ARBA" id="ARBA00007362"/>
    </source>
</evidence>
<name>A0ABT8R0Z8_9BACT</name>
<evidence type="ECO:0000313" key="9">
    <source>
        <dbReference type="Proteomes" id="UP001168528"/>
    </source>
</evidence>
<dbReference type="Pfam" id="PF00892">
    <property type="entry name" value="EamA"/>
    <property type="match status" value="2"/>
</dbReference>
<comment type="similarity">
    <text evidence="2">Belongs to the EamA transporter family.</text>
</comment>
<evidence type="ECO:0000313" key="8">
    <source>
        <dbReference type="EMBL" id="MDO1444928.1"/>
    </source>
</evidence>
<feature type="transmembrane region" description="Helical" evidence="6">
    <location>
        <begin position="188"/>
        <end position="207"/>
    </location>
</feature>
<organism evidence="8 9">
    <name type="scientific">Rhodocytophaga aerolata</name>
    <dbReference type="NCBI Taxonomy" id="455078"/>
    <lineage>
        <taxon>Bacteria</taxon>
        <taxon>Pseudomonadati</taxon>
        <taxon>Bacteroidota</taxon>
        <taxon>Cytophagia</taxon>
        <taxon>Cytophagales</taxon>
        <taxon>Rhodocytophagaceae</taxon>
        <taxon>Rhodocytophaga</taxon>
    </lineage>
</organism>
<feature type="transmembrane region" description="Helical" evidence="6">
    <location>
        <begin position="219"/>
        <end position="240"/>
    </location>
</feature>
<evidence type="ECO:0000256" key="6">
    <source>
        <dbReference type="SAM" id="Phobius"/>
    </source>
</evidence>
<dbReference type="SUPFAM" id="SSF103481">
    <property type="entry name" value="Multidrug resistance efflux transporter EmrE"/>
    <property type="match status" value="2"/>
</dbReference>
<feature type="transmembrane region" description="Helical" evidence="6">
    <location>
        <begin position="154"/>
        <end position="176"/>
    </location>
</feature>
<feature type="domain" description="EamA" evidence="7">
    <location>
        <begin position="16"/>
        <end position="144"/>
    </location>
</feature>
<evidence type="ECO:0000256" key="1">
    <source>
        <dbReference type="ARBA" id="ARBA00004141"/>
    </source>
</evidence>
<dbReference type="PANTHER" id="PTHR32322:SF2">
    <property type="entry name" value="EAMA DOMAIN-CONTAINING PROTEIN"/>
    <property type="match status" value="1"/>
</dbReference>
<feature type="transmembrane region" description="Helical" evidence="6">
    <location>
        <begin position="100"/>
        <end position="121"/>
    </location>
</feature>
<accession>A0ABT8R0Z8</accession>
<feature type="domain" description="EamA" evidence="7">
    <location>
        <begin position="159"/>
        <end position="294"/>
    </location>
</feature>
<sequence length="297" mass="31803">MSVTKPKEANLTLAWVLLCVLALIWGSSFILIKKGVSVYSASQVGSLRIFSAAVFLLPLVFFHLRKVPRDKIPVMFISGLLGNLIPSFLFAAAGTKLNSSVSGILNALTPLFTLLVGALFFSQSIAREKLIGLLIGLAGCVFLIVINAEGKLDFTNYYAILPVVATFCYGINANLVKRYLNTIPSLQITSVALCSVGVLAGAYFFSTDIDISVVQTREGLLAMGCVLLLGLMGTAVATVLSNKVIQLAGPIFTASVTYLIPVVALGWGLLDGEKLTWVQYISMIAIIAGVYMVNRKK</sequence>
<comment type="caution">
    <text evidence="8">The sequence shown here is derived from an EMBL/GenBank/DDBJ whole genome shotgun (WGS) entry which is preliminary data.</text>
</comment>
<reference evidence="8" key="1">
    <citation type="submission" date="2023-07" db="EMBL/GenBank/DDBJ databases">
        <title>The genome sequence of Rhodocytophaga aerolata KACC 12507.</title>
        <authorList>
            <person name="Zhang X."/>
        </authorList>
    </citation>
    <scope>NUCLEOTIDE SEQUENCE</scope>
    <source>
        <strain evidence="8">KACC 12507</strain>
    </source>
</reference>
<feature type="transmembrane region" description="Helical" evidence="6">
    <location>
        <begin position="130"/>
        <end position="148"/>
    </location>
</feature>
<protein>
    <submittedName>
        <fullName evidence="8">DMT family transporter</fullName>
    </submittedName>
</protein>
<keyword evidence="4 6" id="KW-1133">Transmembrane helix</keyword>
<dbReference type="Proteomes" id="UP001168528">
    <property type="component" value="Unassembled WGS sequence"/>
</dbReference>
<feature type="transmembrane region" description="Helical" evidence="6">
    <location>
        <begin position="44"/>
        <end position="62"/>
    </location>
</feature>